<evidence type="ECO:0000313" key="1">
    <source>
        <dbReference type="EMBL" id="OGC44437.1"/>
    </source>
</evidence>
<dbReference type="EMBL" id="MEUW01000020">
    <property type="protein sequence ID" value="OGC44437.1"/>
    <property type="molecule type" value="Genomic_DNA"/>
</dbReference>
<evidence type="ECO:0000313" key="2">
    <source>
        <dbReference type="Proteomes" id="UP000176583"/>
    </source>
</evidence>
<protein>
    <submittedName>
        <fullName evidence="1">Uncharacterized protein</fullName>
    </submittedName>
</protein>
<gene>
    <name evidence="1" type="ORF">A2V54_00245</name>
</gene>
<dbReference type="Proteomes" id="UP000176583">
    <property type="component" value="Unassembled WGS sequence"/>
</dbReference>
<sequence>MKRTRVELSTKEYRFVILRFEREDGDPVINDGIVQAAAKEENLRPVSREEFGIFCRKVLALGSRLVVFGNIAHGPADSGSFPGVPFLNTEWEMGVAQNWVRGNTGDQWGDDDVFLFIPIAPAA</sequence>
<proteinExistence type="predicted"/>
<accession>A0A1F4UHP5</accession>
<dbReference type="STRING" id="1802613.A2V54_00245"/>
<comment type="caution">
    <text evidence="1">The sequence shown here is derived from an EMBL/GenBank/DDBJ whole genome shotgun (WGS) entry which is preliminary data.</text>
</comment>
<dbReference type="AlphaFoldDB" id="A0A1F4UHP5"/>
<reference evidence="1 2" key="1">
    <citation type="journal article" date="2016" name="Nat. Commun.">
        <title>Thousands of microbial genomes shed light on interconnected biogeochemical processes in an aquifer system.</title>
        <authorList>
            <person name="Anantharaman K."/>
            <person name="Brown C.T."/>
            <person name="Hug L.A."/>
            <person name="Sharon I."/>
            <person name="Castelle C.J."/>
            <person name="Probst A.J."/>
            <person name="Thomas B.C."/>
            <person name="Singh A."/>
            <person name="Wilkins M.J."/>
            <person name="Karaoz U."/>
            <person name="Brodie E.L."/>
            <person name="Williams K.H."/>
            <person name="Hubbard S.S."/>
            <person name="Banfield J.F."/>
        </authorList>
    </citation>
    <scope>NUCLEOTIDE SEQUENCE [LARGE SCALE GENOMIC DNA]</scope>
</reference>
<organism evidence="1 2">
    <name type="scientific">candidate division WWE3 bacterium RBG_19FT_COMBO_53_11</name>
    <dbReference type="NCBI Taxonomy" id="1802613"/>
    <lineage>
        <taxon>Bacteria</taxon>
        <taxon>Katanobacteria</taxon>
    </lineage>
</organism>
<name>A0A1F4UHP5_UNCKA</name>